<evidence type="ECO:0000256" key="3">
    <source>
        <dbReference type="ARBA" id="ARBA00022692"/>
    </source>
</evidence>
<evidence type="ECO:0000256" key="6">
    <source>
        <dbReference type="SAM" id="Phobius"/>
    </source>
</evidence>
<dbReference type="RefSeq" id="WP_212696619.1">
    <property type="nucleotide sequence ID" value="NZ_CP058649.1"/>
</dbReference>
<evidence type="ECO:0000256" key="2">
    <source>
        <dbReference type="ARBA" id="ARBA00022475"/>
    </source>
</evidence>
<dbReference type="Pfam" id="PF02653">
    <property type="entry name" value="BPD_transp_2"/>
    <property type="match status" value="1"/>
</dbReference>
<keyword evidence="5 6" id="KW-0472">Membrane</keyword>
<dbReference type="PANTHER" id="PTHR32196:SF72">
    <property type="entry name" value="RIBOSE IMPORT PERMEASE PROTEIN RBSC"/>
    <property type="match status" value="1"/>
</dbReference>
<dbReference type="AlphaFoldDB" id="A0A8J8MGN5"/>
<dbReference type="EMBL" id="CP058649">
    <property type="protein sequence ID" value="QUI21157.1"/>
    <property type="molecule type" value="Genomic_DNA"/>
</dbReference>
<feature type="transmembrane region" description="Helical" evidence="6">
    <location>
        <begin position="167"/>
        <end position="187"/>
    </location>
</feature>
<accession>A0A8J8MGN5</accession>
<comment type="subcellular location">
    <subcellularLocation>
        <location evidence="1">Cell membrane</location>
        <topology evidence="1">Multi-pass membrane protein</topology>
    </subcellularLocation>
</comment>
<dbReference type="GO" id="GO:0005886">
    <property type="term" value="C:plasma membrane"/>
    <property type="evidence" value="ECO:0007669"/>
    <property type="project" value="UniProtKB-SubCell"/>
</dbReference>
<organism evidence="7 8">
    <name type="scientific">Vallitalea pronyensis</name>
    <dbReference type="NCBI Taxonomy" id="1348613"/>
    <lineage>
        <taxon>Bacteria</taxon>
        <taxon>Bacillati</taxon>
        <taxon>Bacillota</taxon>
        <taxon>Clostridia</taxon>
        <taxon>Lachnospirales</taxon>
        <taxon>Vallitaleaceae</taxon>
        <taxon>Vallitalea</taxon>
    </lineage>
</organism>
<keyword evidence="8" id="KW-1185">Reference proteome</keyword>
<evidence type="ECO:0000256" key="4">
    <source>
        <dbReference type="ARBA" id="ARBA00022989"/>
    </source>
</evidence>
<dbReference type="GO" id="GO:0022857">
    <property type="term" value="F:transmembrane transporter activity"/>
    <property type="evidence" value="ECO:0007669"/>
    <property type="project" value="InterPro"/>
</dbReference>
<feature type="transmembrane region" description="Helical" evidence="6">
    <location>
        <begin position="216"/>
        <end position="235"/>
    </location>
</feature>
<dbReference type="CDD" id="cd06579">
    <property type="entry name" value="TM_PBP1_transp_AraH_like"/>
    <property type="match status" value="1"/>
</dbReference>
<evidence type="ECO:0000313" key="7">
    <source>
        <dbReference type="EMBL" id="QUI21157.1"/>
    </source>
</evidence>
<evidence type="ECO:0000256" key="1">
    <source>
        <dbReference type="ARBA" id="ARBA00004651"/>
    </source>
</evidence>
<dbReference type="Proteomes" id="UP000683246">
    <property type="component" value="Chromosome"/>
</dbReference>
<protein>
    <submittedName>
        <fullName evidence="7">ABC transporter permease</fullName>
    </submittedName>
</protein>
<evidence type="ECO:0000256" key="5">
    <source>
        <dbReference type="ARBA" id="ARBA00023136"/>
    </source>
</evidence>
<sequence length="322" mass="33085">MRSRAARLIHYSRNGELLKRYGMVLILLLMVVGFTVVKPVFFRSANIINIFRQVSVIGTIAFGVTLIIITGGIDLSSGSVVALVGVITASFAAPGQNVFIAVLIGLLIGAACGLFNGTVLAVTGIPPFIVTLGMMTAARGAALLFTGGRPVSNLSESFLTIGSGTVGIIPVPVIIFLSMGILTHILLRKTRFGKSIYAIGGNEQAAKVCGINVKKAIIIVYGFAGLMSAVAGIILTARVSSGNPTAGLSYELDAIASAVIGGTSLTGGVGYISGTIIGALIIGVLNNGLTLVGVSPDWQQIIKAIIIVGAVVLDSYRQKGGK</sequence>
<keyword evidence="2" id="KW-1003">Cell membrane</keyword>
<feature type="transmembrane region" description="Helical" evidence="6">
    <location>
        <begin position="255"/>
        <end position="285"/>
    </location>
</feature>
<reference evidence="7" key="1">
    <citation type="submission" date="2020-07" db="EMBL/GenBank/DDBJ databases">
        <title>Vallitalea pronyensis genome.</title>
        <authorList>
            <person name="Postec A."/>
        </authorList>
    </citation>
    <scope>NUCLEOTIDE SEQUENCE</scope>
    <source>
        <strain evidence="7">FatNI3</strain>
    </source>
</reference>
<feature type="transmembrane region" description="Helical" evidence="6">
    <location>
        <begin position="21"/>
        <end position="41"/>
    </location>
</feature>
<name>A0A8J8MGN5_9FIRM</name>
<dbReference type="InterPro" id="IPR001851">
    <property type="entry name" value="ABC_transp_permease"/>
</dbReference>
<feature type="transmembrane region" description="Helical" evidence="6">
    <location>
        <begin position="47"/>
        <end position="68"/>
    </location>
</feature>
<evidence type="ECO:0000313" key="8">
    <source>
        <dbReference type="Proteomes" id="UP000683246"/>
    </source>
</evidence>
<keyword evidence="4 6" id="KW-1133">Transmembrane helix</keyword>
<dbReference type="KEGG" id="vpy:HZI73_02130"/>
<dbReference type="PANTHER" id="PTHR32196">
    <property type="entry name" value="ABC TRANSPORTER PERMEASE PROTEIN YPHD-RELATED-RELATED"/>
    <property type="match status" value="1"/>
</dbReference>
<proteinExistence type="predicted"/>
<gene>
    <name evidence="7" type="ORF">HZI73_02130</name>
</gene>
<keyword evidence="3 6" id="KW-0812">Transmembrane</keyword>